<dbReference type="SMART" id="SM00194">
    <property type="entry name" value="PTPc"/>
    <property type="match status" value="1"/>
</dbReference>
<dbReference type="PANTHER" id="PTHR19134">
    <property type="entry name" value="RECEPTOR-TYPE TYROSINE-PROTEIN PHOSPHATASE"/>
    <property type="match status" value="1"/>
</dbReference>
<evidence type="ECO:0000313" key="4">
    <source>
        <dbReference type="Proteomes" id="UP001164746"/>
    </source>
</evidence>
<dbReference type="InterPro" id="IPR050348">
    <property type="entry name" value="Protein-Tyr_Phosphatase"/>
</dbReference>
<dbReference type="SMART" id="SM00181">
    <property type="entry name" value="EGF"/>
    <property type="match status" value="11"/>
</dbReference>
<dbReference type="Gene3D" id="2.170.300.10">
    <property type="entry name" value="Tie2 ligand-binding domain superfamily"/>
    <property type="match status" value="1"/>
</dbReference>
<keyword evidence="1" id="KW-0472">Membrane</keyword>
<sequence>ILIECQNCGCCKTGRSNKCRVGYYCNYGCLDGYWGDKCDNKCRYTNCAICNGDRGHSCQECKTGFYGYKCESECSSHCKTCQKWHGCTECNTGYYGANCQHSCGYNCLECNKQSGCIGCRPGYYLKNGACKKCQNTGCKCSLNSQCHGCIDGYFQQQELCEKCPNYCITCVNSTKCTSCTDGRFGNICQYRCTGNCVHGNCVSTNAACDCNAYYIGETCDQCVAGYFGNDCTQKCSTGCSDMCSETDGSCTCRSGWTGDKCDTCDNKHYGDMCEQTCPQWCKTCENESHCLMCNDGYFGVSCKIPCPDGCEGNSCKKEYGSCLSCRRGYFGEHCNMSCPESCHSCKQHDVCSECKPGFSNRQQLCTCRTDICDNSVNCNSCTNTSFYPNDGECCLCHLENCVSCTKLFHTINCIICKRGYYPNIKGKCEACNSQCVNNKCNSSSGNCIQGCTNGYWNQTCDNKCAQECLSCSQADGSCTQCINNTKYGPKCRLECSTTCKYSMCGIDGNCKYGCITNTFGKKYENKCDDHCSPKNNSTLCFEESGMCLYGCQTGYRGRFCHQVEAVVEQHPSSIEALGGGIGGGVVALAVIVVVGLCLLRRRRRKLSKKETENLSALYATVKKGRAARAGNANADTDNFHSVIIIENPDYESLLTGSSDRKNTPYLTEDNLELGTDEDDIFANETAKLFVERCGVYYNNAREVSKLNVSDLPEHVQNISLKDLEEEFQKIPYGLVKSFEVSQTKLNMHKNRYRRIYPYDDTRVLVRGGETDYINASYIDGFRRRNAYISTLGPMAKQLGDFGQFWRMVWQQEVEKIVMLTNLVEGESTKCEQYWPHHNQRIPYGDIEVVCKNSEERSLHHLQFTSWPAKDVPDNVTSLIELRHRVNALPSTFNGPVIVHCRLDVKLCS</sequence>
<dbReference type="Gene3D" id="3.90.190.10">
    <property type="entry name" value="Protein tyrosine phosphatase superfamily"/>
    <property type="match status" value="2"/>
</dbReference>
<reference evidence="3" key="1">
    <citation type="submission" date="2022-11" db="EMBL/GenBank/DDBJ databases">
        <title>Centuries of genome instability and evolution in soft-shell clam transmissible cancer (bioRxiv).</title>
        <authorList>
            <person name="Hart S.F.M."/>
            <person name="Yonemitsu M.A."/>
            <person name="Giersch R.M."/>
            <person name="Beal B.F."/>
            <person name="Arriagada G."/>
            <person name="Davis B.W."/>
            <person name="Ostrander E.A."/>
            <person name="Goff S.P."/>
            <person name="Metzger M.J."/>
        </authorList>
    </citation>
    <scope>NUCLEOTIDE SEQUENCE</scope>
    <source>
        <strain evidence="3">MELC-2E11</strain>
        <tissue evidence="3">Siphon/mantle</tissue>
    </source>
</reference>
<keyword evidence="1" id="KW-1133">Transmembrane helix</keyword>
<dbReference type="InterPro" id="IPR000742">
    <property type="entry name" value="EGF"/>
</dbReference>
<dbReference type="PRINTS" id="PR00700">
    <property type="entry name" value="PRTYPHPHTASE"/>
</dbReference>
<dbReference type="Proteomes" id="UP001164746">
    <property type="component" value="Chromosome 10"/>
</dbReference>
<dbReference type="SUPFAM" id="SSF52799">
    <property type="entry name" value="(Phosphotyrosine protein) phosphatases II"/>
    <property type="match status" value="1"/>
</dbReference>
<keyword evidence="4" id="KW-1185">Reference proteome</keyword>
<name>A0ABY7F3T0_MYAAR</name>
<feature type="non-terminal residue" evidence="3">
    <location>
        <position position="908"/>
    </location>
</feature>
<feature type="domain" description="Tyrosine-protein phosphatase" evidence="2">
    <location>
        <begin position="723"/>
        <end position="900"/>
    </location>
</feature>
<dbReference type="PROSITE" id="PS00022">
    <property type="entry name" value="EGF_1"/>
    <property type="match status" value="1"/>
</dbReference>
<dbReference type="InterPro" id="IPR002049">
    <property type="entry name" value="LE_dom"/>
</dbReference>
<dbReference type="PANTHER" id="PTHR19134:SF449">
    <property type="entry name" value="TYROSINE-PROTEIN PHOSPHATASE 1"/>
    <property type="match status" value="1"/>
</dbReference>
<dbReference type="InterPro" id="IPR000242">
    <property type="entry name" value="PTP_cat"/>
</dbReference>
<evidence type="ECO:0000256" key="1">
    <source>
        <dbReference type="SAM" id="Phobius"/>
    </source>
</evidence>
<dbReference type="Pfam" id="PF00102">
    <property type="entry name" value="Y_phosphatase"/>
    <property type="match status" value="1"/>
</dbReference>
<gene>
    <name evidence="3" type="ORF">MAR_031394</name>
</gene>
<dbReference type="InterPro" id="IPR029021">
    <property type="entry name" value="Prot-tyrosine_phosphatase-like"/>
</dbReference>
<feature type="non-terminal residue" evidence="3">
    <location>
        <position position="1"/>
    </location>
</feature>
<dbReference type="PROSITE" id="PS01248">
    <property type="entry name" value="EGF_LAM_1"/>
    <property type="match status" value="1"/>
</dbReference>
<organism evidence="3 4">
    <name type="scientific">Mya arenaria</name>
    <name type="common">Soft-shell clam</name>
    <dbReference type="NCBI Taxonomy" id="6604"/>
    <lineage>
        <taxon>Eukaryota</taxon>
        <taxon>Metazoa</taxon>
        <taxon>Spiralia</taxon>
        <taxon>Lophotrochozoa</taxon>
        <taxon>Mollusca</taxon>
        <taxon>Bivalvia</taxon>
        <taxon>Autobranchia</taxon>
        <taxon>Heteroconchia</taxon>
        <taxon>Euheterodonta</taxon>
        <taxon>Imparidentia</taxon>
        <taxon>Neoheterodontei</taxon>
        <taxon>Myida</taxon>
        <taxon>Myoidea</taxon>
        <taxon>Myidae</taxon>
        <taxon>Mya</taxon>
    </lineage>
</organism>
<dbReference type="PROSITE" id="PS50055">
    <property type="entry name" value="TYR_PHOSPHATASE_PTP"/>
    <property type="match status" value="1"/>
</dbReference>
<dbReference type="SUPFAM" id="SSF57184">
    <property type="entry name" value="Growth factor receptor domain"/>
    <property type="match status" value="1"/>
</dbReference>
<evidence type="ECO:0000259" key="2">
    <source>
        <dbReference type="PROSITE" id="PS50055"/>
    </source>
</evidence>
<accession>A0ABY7F3T0</accession>
<dbReference type="EMBL" id="CP111021">
    <property type="protein sequence ID" value="WAR16800.1"/>
    <property type="molecule type" value="Genomic_DNA"/>
</dbReference>
<dbReference type="InterPro" id="IPR009030">
    <property type="entry name" value="Growth_fac_rcpt_cys_sf"/>
</dbReference>
<proteinExistence type="predicted"/>
<feature type="transmembrane region" description="Helical" evidence="1">
    <location>
        <begin position="576"/>
        <end position="599"/>
    </location>
</feature>
<evidence type="ECO:0000313" key="3">
    <source>
        <dbReference type="EMBL" id="WAR16800.1"/>
    </source>
</evidence>
<protein>
    <submittedName>
        <fullName evidence="3">PTPRS-like protein</fullName>
    </submittedName>
</protein>
<keyword evidence="1" id="KW-0812">Transmembrane</keyword>